<proteinExistence type="predicted"/>
<gene>
    <name evidence="2" type="ORF">MNB_SV-12-1800</name>
</gene>
<protein>
    <submittedName>
        <fullName evidence="2">Uncharacterized protein</fullName>
    </submittedName>
</protein>
<accession>A0A1W1B9Q8</accession>
<keyword evidence="1" id="KW-0812">Transmembrane</keyword>
<dbReference type="EMBL" id="FPHE01000003">
    <property type="protein sequence ID" value="SFV50254.1"/>
    <property type="molecule type" value="Genomic_DNA"/>
</dbReference>
<dbReference type="AlphaFoldDB" id="A0A1W1B9Q8"/>
<feature type="transmembrane region" description="Helical" evidence="1">
    <location>
        <begin position="6"/>
        <end position="26"/>
    </location>
</feature>
<keyword evidence="1" id="KW-0472">Membrane</keyword>
<name>A0A1W1B9Q8_9ZZZZ</name>
<keyword evidence="1" id="KW-1133">Transmembrane helix</keyword>
<sequence>MREPWIVYVVVLGTVGAMLLGKFWMFGGGERDNSDKNKK</sequence>
<reference evidence="2" key="1">
    <citation type="submission" date="2016-10" db="EMBL/GenBank/DDBJ databases">
        <authorList>
            <person name="de Groot N.N."/>
        </authorList>
    </citation>
    <scope>NUCLEOTIDE SEQUENCE</scope>
</reference>
<evidence type="ECO:0000313" key="2">
    <source>
        <dbReference type="EMBL" id="SFV50254.1"/>
    </source>
</evidence>
<organism evidence="2">
    <name type="scientific">hydrothermal vent metagenome</name>
    <dbReference type="NCBI Taxonomy" id="652676"/>
    <lineage>
        <taxon>unclassified sequences</taxon>
        <taxon>metagenomes</taxon>
        <taxon>ecological metagenomes</taxon>
    </lineage>
</organism>
<evidence type="ECO:0000256" key="1">
    <source>
        <dbReference type="SAM" id="Phobius"/>
    </source>
</evidence>